<dbReference type="Pfam" id="PF06299">
    <property type="entry name" value="DUF1045"/>
    <property type="match status" value="1"/>
</dbReference>
<protein>
    <submittedName>
        <fullName evidence="1">DUF1045 domain-containing protein</fullName>
    </submittedName>
</protein>
<evidence type="ECO:0000313" key="2">
    <source>
        <dbReference type="Proteomes" id="UP001246372"/>
    </source>
</evidence>
<comment type="caution">
    <text evidence="1">The sequence shown here is derived from an EMBL/GenBank/DDBJ whole genome shotgun (WGS) entry which is preliminary data.</text>
</comment>
<keyword evidence="2" id="KW-1185">Reference proteome</keyword>
<reference evidence="1" key="1">
    <citation type="submission" date="2023-09" db="EMBL/GenBank/DDBJ databases">
        <title>Paucibacter sp. APW11 Genome sequencing and assembly.</title>
        <authorList>
            <person name="Kim I."/>
        </authorList>
    </citation>
    <scope>NUCLEOTIDE SEQUENCE</scope>
    <source>
        <strain evidence="1">APW11</strain>
    </source>
</reference>
<sequence length="226" mass="24769">MSSGFEPTARYAVYWVPARAHPLWAAGCAWLGRDPELGEAGTAPAWGAEPWRYGFHATLKAPLRLREGCSEAAFCAAVAKLAARQARFAMPALRVDWLDGFLALRPEQPPAAAHPLRQLADACVTSLDEFRATMGAPELARRAAGLAEAQLAALQRWGYPHVLQHWRFHMTLSDRLPPEPAALQQRAEAAFAAALAQPLMLEEVSVFVEARPGTPLRLLQRFKLGD</sequence>
<organism evidence="1 2">
    <name type="scientific">Roseateles aquae</name>
    <dbReference type="NCBI Taxonomy" id="3077235"/>
    <lineage>
        <taxon>Bacteria</taxon>
        <taxon>Pseudomonadati</taxon>
        <taxon>Pseudomonadota</taxon>
        <taxon>Betaproteobacteria</taxon>
        <taxon>Burkholderiales</taxon>
        <taxon>Sphaerotilaceae</taxon>
        <taxon>Roseateles</taxon>
    </lineage>
</organism>
<evidence type="ECO:0000313" key="1">
    <source>
        <dbReference type="EMBL" id="MDT9002261.1"/>
    </source>
</evidence>
<accession>A0ABU3PI55</accession>
<dbReference type="EMBL" id="JAVXZY010000014">
    <property type="protein sequence ID" value="MDT9002261.1"/>
    <property type="molecule type" value="Genomic_DNA"/>
</dbReference>
<dbReference type="Proteomes" id="UP001246372">
    <property type="component" value="Unassembled WGS sequence"/>
</dbReference>
<dbReference type="RefSeq" id="WP_315653159.1">
    <property type="nucleotide sequence ID" value="NZ_JAVXZY010000014.1"/>
</dbReference>
<gene>
    <name evidence="1" type="ORF">RQP53_23475</name>
</gene>
<proteinExistence type="predicted"/>
<name>A0ABU3PI55_9BURK</name>
<dbReference type="InterPro" id="IPR009389">
    <property type="entry name" value="DUF1045"/>
</dbReference>
<dbReference type="PIRSF" id="PIRSF033328">
    <property type="entry name" value="Phest_Mll4975"/>
    <property type="match status" value="1"/>
</dbReference>